<evidence type="ECO:0000313" key="1">
    <source>
        <dbReference type="EMBL" id="TDD46745.1"/>
    </source>
</evidence>
<protein>
    <submittedName>
        <fullName evidence="1">Uncharacterized protein</fullName>
    </submittedName>
</protein>
<proteinExistence type="predicted"/>
<dbReference type="OrthoDB" id="3295341at2"/>
<organism evidence="1 2">
    <name type="scientific">Kribbella antibiotica</name>
    <dbReference type="NCBI Taxonomy" id="190195"/>
    <lineage>
        <taxon>Bacteria</taxon>
        <taxon>Bacillati</taxon>
        <taxon>Actinomycetota</taxon>
        <taxon>Actinomycetes</taxon>
        <taxon>Propionibacteriales</taxon>
        <taxon>Kribbellaceae</taxon>
        <taxon>Kribbella</taxon>
    </lineage>
</organism>
<reference evidence="1 2" key="1">
    <citation type="submission" date="2019-03" db="EMBL/GenBank/DDBJ databases">
        <title>Draft genome sequences of novel Actinobacteria.</title>
        <authorList>
            <person name="Sahin N."/>
            <person name="Ay H."/>
            <person name="Saygin H."/>
        </authorList>
    </citation>
    <scope>NUCLEOTIDE SEQUENCE [LARGE SCALE GENOMIC DNA]</scope>
    <source>
        <strain evidence="1 2">JCM 13523</strain>
    </source>
</reference>
<dbReference type="RefSeq" id="WP_132175691.1">
    <property type="nucleotide sequence ID" value="NZ_SMKX01000166.1"/>
</dbReference>
<gene>
    <name evidence="1" type="ORF">E1263_35880</name>
</gene>
<comment type="caution">
    <text evidence="1">The sequence shown here is derived from an EMBL/GenBank/DDBJ whole genome shotgun (WGS) entry which is preliminary data.</text>
</comment>
<sequence>MRKLAATAAAAAPDAPTDFEISFNYTQVELAWKDDNAKNVVYVEREGQAPYVLTTVAATAANKFSLQGYELEESDKTRLIVKSEVNGELSTGAVSAWFDTHRPARMVLLDATPDGPEHTNLTWKAEEIPDSTPNDPLDFSATDTTVRATVATPGHHDIYDFSNDIGSGSIHTAPYPRPFEISLYAWNEWGDSASAAKSVRLGKLSAGTSVPASATYGSRLGIKSTIDLFTSEGREERASGIPVELQARAKATDAWKTYGRYAGNTTTAFDTGIGALGNRQYRIWVPARKVVSTNVIALTPAASTAAKSSTTLTKFTAAGFTPATAQVGTTVKLSVKIQPAVTVQATLQRWDGKKWLNGVKIQLTKGSALVLIKAVGRGTTSRYRVTVPAVLVNGLTVSATSSSAFPLTVR</sequence>
<name>A0A4R4YNQ9_9ACTN</name>
<dbReference type="AlphaFoldDB" id="A0A4R4YNQ9"/>
<accession>A0A4R4YNQ9</accession>
<evidence type="ECO:0000313" key="2">
    <source>
        <dbReference type="Proteomes" id="UP000295124"/>
    </source>
</evidence>
<dbReference type="Proteomes" id="UP000295124">
    <property type="component" value="Unassembled WGS sequence"/>
</dbReference>
<keyword evidence="2" id="KW-1185">Reference proteome</keyword>
<dbReference type="EMBL" id="SMKX01000166">
    <property type="protein sequence ID" value="TDD46745.1"/>
    <property type="molecule type" value="Genomic_DNA"/>
</dbReference>